<comment type="catalytic activity">
    <reaction evidence="1">
        <text>ATP + protein L-histidine = ADP + protein N-phospho-L-histidine.</text>
        <dbReference type="EC" id="2.7.13.3"/>
    </reaction>
</comment>
<feature type="transmembrane region" description="Helical" evidence="8">
    <location>
        <begin position="33"/>
        <end position="53"/>
    </location>
</feature>
<proteinExistence type="predicted"/>
<dbReference type="EC" id="2.7.13.3" evidence="2"/>
<evidence type="ECO:0000256" key="2">
    <source>
        <dbReference type="ARBA" id="ARBA00012438"/>
    </source>
</evidence>
<dbReference type="Proteomes" id="UP001500936">
    <property type="component" value="Unassembled WGS sequence"/>
</dbReference>
<dbReference type="Gene3D" id="3.30.450.20">
    <property type="entry name" value="PAS domain"/>
    <property type="match status" value="1"/>
</dbReference>
<dbReference type="RefSeq" id="WP_345269211.1">
    <property type="nucleotide sequence ID" value="NZ_BAABHB010000007.1"/>
</dbReference>
<gene>
    <name evidence="11" type="ORF">GCM10023187_35420</name>
</gene>
<dbReference type="PANTHER" id="PTHR43065:SF46">
    <property type="entry name" value="C4-DICARBOXYLATE TRANSPORT SENSOR PROTEIN DCTB"/>
    <property type="match status" value="1"/>
</dbReference>
<dbReference type="InterPro" id="IPR036890">
    <property type="entry name" value="HATPase_C_sf"/>
</dbReference>
<evidence type="ECO:0000313" key="12">
    <source>
        <dbReference type="Proteomes" id="UP001500936"/>
    </source>
</evidence>
<dbReference type="InterPro" id="IPR000014">
    <property type="entry name" value="PAS"/>
</dbReference>
<keyword evidence="12" id="KW-1185">Reference proteome</keyword>
<dbReference type="SUPFAM" id="SSF55785">
    <property type="entry name" value="PYP-like sensor domain (PAS domain)"/>
    <property type="match status" value="1"/>
</dbReference>
<reference evidence="12" key="1">
    <citation type="journal article" date="2019" name="Int. J. Syst. Evol. Microbiol.">
        <title>The Global Catalogue of Microorganisms (GCM) 10K type strain sequencing project: providing services to taxonomists for standard genome sequencing and annotation.</title>
        <authorList>
            <consortium name="The Broad Institute Genomics Platform"/>
            <consortium name="The Broad Institute Genome Sequencing Center for Infectious Disease"/>
            <person name="Wu L."/>
            <person name="Ma J."/>
        </authorList>
    </citation>
    <scope>NUCLEOTIDE SEQUENCE [LARGE SCALE GENOMIC DNA]</scope>
    <source>
        <strain evidence="12">JCM 17925</strain>
    </source>
</reference>
<evidence type="ECO:0000256" key="7">
    <source>
        <dbReference type="ARBA" id="ARBA00023012"/>
    </source>
</evidence>
<accession>A0ABP8KM46</accession>
<keyword evidence="8" id="KW-1133">Transmembrane helix</keyword>
<dbReference type="SUPFAM" id="SSF55874">
    <property type="entry name" value="ATPase domain of HSP90 chaperone/DNA topoisomerase II/histidine kinase"/>
    <property type="match status" value="1"/>
</dbReference>
<dbReference type="InterPro" id="IPR003594">
    <property type="entry name" value="HATPase_dom"/>
</dbReference>
<dbReference type="Pfam" id="PF13188">
    <property type="entry name" value="PAS_8"/>
    <property type="match status" value="1"/>
</dbReference>
<dbReference type="SMART" id="SM00387">
    <property type="entry name" value="HATPase_c"/>
    <property type="match status" value="1"/>
</dbReference>
<dbReference type="PROSITE" id="PS50112">
    <property type="entry name" value="PAS"/>
    <property type="match status" value="1"/>
</dbReference>
<evidence type="ECO:0000313" key="11">
    <source>
        <dbReference type="EMBL" id="GAA4410620.1"/>
    </source>
</evidence>
<organism evidence="11 12">
    <name type="scientific">Nibrella viscosa</name>
    <dbReference type="NCBI Taxonomy" id="1084524"/>
    <lineage>
        <taxon>Bacteria</taxon>
        <taxon>Pseudomonadati</taxon>
        <taxon>Bacteroidota</taxon>
        <taxon>Cytophagia</taxon>
        <taxon>Cytophagales</taxon>
        <taxon>Spirosomataceae</taxon>
        <taxon>Nibrella</taxon>
    </lineage>
</organism>
<evidence type="ECO:0000259" key="9">
    <source>
        <dbReference type="PROSITE" id="PS50109"/>
    </source>
</evidence>
<evidence type="ECO:0000256" key="8">
    <source>
        <dbReference type="SAM" id="Phobius"/>
    </source>
</evidence>
<dbReference type="EMBL" id="BAABHB010000007">
    <property type="protein sequence ID" value="GAA4410620.1"/>
    <property type="molecule type" value="Genomic_DNA"/>
</dbReference>
<dbReference type="InterPro" id="IPR005467">
    <property type="entry name" value="His_kinase_dom"/>
</dbReference>
<evidence type="ECO:0000256" key="3">
    <source>
        <dbReference type="ARBA" id="ARBA00022679"/>
    </source>
</evidence>
<name>A0ABP8KM46_9BACT</name>
<dbReference type="InterPro" id="IPR035965">
    <property type="entry name" value="PAS-like_dom_sf"/>
</dbReference>
<dbReference type="GO" id="GO:0016301">
    <property type="term" value="F:kinase activity"/>
    <property type="evidence" value="ECO:0007669"/>
    <property type="project" value="UniProtKB-KW"/>
</dbReference>
<keyword evidence="7" id="KW-0902">Two-component regulatory system</keyword>
<keyword evidence="5 11" id="KW-0418">Kinase</keyword>
<feature type="domain" description="PAS" evidence="10">
    <location>
        <begin position="110"/>
        <end position="147"/>
    </location>
</feature>
<evidence type="ECO:0000256" key="1">
    <source>
        <dbReference type="ARBA" id="ARBA00000085"/>
    </source>
</evidence>
<dbReference type="PROSITE" id="PS50109">
    <property type="entry name" value="HIS_KIN"/>
    <property type="match status" value="1"/>
</dbReference>
<evidence type="ECO:0000256" key="4">
    <source>
        <dbReference type="ARBA" id="ARBA00022741"/>
    </source>
</evidence>
<feature type="domain" description="Histidine kinase" evidence="9">
    <location>
        <begin position="226"/>
        <end position="443"/>
    </location>
</feature>
<dbReference type="Gene3D" id="3.30.565.10">
    <property type="entry name" value="Histidine kinase-like ATPase, C-terminal domain"/>
    <property type="match status" value="1"/>
</dbReference>
<keyword evidence="4" id="KW-0547">Nucleotide-binding</keyword>
<comment type="caution">
    <text evidence="11">The sequence shown here is derived from an EMBL/GenBank/DDBJ whole genome shotgun (WGS) entry which is preliminary data.</text>
</comment>
<evidence type="ECO:0000256" key="5">
    <source>
        <dbReference type="ARBA" id="ARBA00022777"/>
    </source>
</evidence>
<evidence type="ECO:0000259" key="10">
    <source>
        <dbReference type="PROSITE" id="PS50112"/>
    </source>
</evidence>
<dbReference type="InterPro" id="IPR004358">
    <property type="entry name" value="Sig_transdc_His_kin-like_C"/>
</dbReference>
<dbReference type="Pfam" id="PF02518">
    <property type="entry name" value="HATPase_c"/>
    <property type="match status" value="1"/>
</dbReference>
<dbReference type="PANTHER" id="PTHR43065">
    <property type="entry name" value="SENSOR HISTIDINE KINASE"/>
    <property type="match status" value="1"/>
</dbReference>
<keyword evidence="3" id="KW-0808">Transferase</keyword>
<protein>
    <recommendedName>
        <fullName evidence="2">histidine kinase</fullName>
        <ecNumber evidence="2">2.7.13.3</ecNumber>
    </recommendedName>
</protein>
<dbReference type="PRINTS" id="PR00344">
    <property type="entry name" value="BCTRLSENSOR"/>
</dbReference>
<feature type="transmembrane region" description="Helical" evidence="8">
    <location>
        <begin position="7"/>
        <end position="27"/>
    </location>
</feature>
<evidence type="ECO:0000256" key="6">
    <source>
        <dbReference type="ARBA" id="ARBA00022840"/>
    </source>
</evidence>
<sequence>MRSFSVGIIWRLALISIVIGGIMYGWIQQYSTLLIVVLFIIFCSLFLSLYNYVTSTNRKLTRFLESVRYSDFAVAFKADDKLGGSFRDLNQQFNEVLEAFRQARAEKEANLHYLNTFVQNVSVGLLSFDASGNVELINQAALRLLGIYRLRNLSELHAVHPRLEEILRTGKAGEPTIYQTSQEQELSIRCATVRLRGRPITVSSIQNIRTELQEKELEAWQNLTKVLRHEIMNSVTPIVSLVGTMQDIVDMELSDGVAPAESVGDLREALSTIEHRGRGIMRFVEAYRNFTAIPQPRFREVSVDELLKNVIHLVQPDLQKAQIILKSEPLPAPITIYADGEQIEMVLLNLVKNAVESFNGHAKGKEIHINANSTDGRTTIRITDNGPGIEPEALEKIFIPFFTTKKTGSGIGLSLSRQIMQLHGGQLKAISTPGQGSTFSLIF</sequence>
<keyword evidence="6" id="KW-0067">ATP-binding</keyword>
<keyword evidence="8" id="KW-0812">Transmembrane</keyword>
<keyword evidence="8" id="KW-0472">Membrane</keyword>